<evidence type="ECO:0000259" key="8">
    <source>
        <dbReference type="Pfam" id="PF05504"/>
    </source>
</evidence>
<dbReference type="RefSeq" id="WP_127194168.1">
    <property type="nucleotide sequence ID" value="NZ_RZNY01000024.1"/>
</dbReference>
<keyword evidence="3" id="KW-0309">Germination</keyword>
<dbReference type="Pfam" id="PF25198">
    <property type="entry name" value="Spore_GerAC_N"/>
    <property type="match status" value="1"/>
</dbReference>
<accession>A0A3S1DMK7</accession>
<dbReference type="GO" id="GO:0009847">
    <property type="term" value="P:spore germination"/>
    <property type="evidence" value="ECO:0007669"/>
    <property type="project" value="InterPro"/>
</dbReference>
<comment type="similarity">
    <text evidence="2">Belongs to the GerABKC lipoprotein family.</text>
</comment>
<keyword evidence="5" id="KW-0472">Membrane</keyword>
<evidence type="ECO:0000313" key="10">
    <source>
        <dbReference type="EMBL" id="RUT42862.1"/>
    </source>
</evidence>
<dbReference type="InterPro" id="IPR008844">
    <property type="entry name" value="Spore_GerAC-like"/>
</dbReference>
<dbReference type="PANTHER" id="PTHR35789:SF1">
    <property type="entry name" value="SPORE GERMINATION PROTEIN B3"/>
    <property type="match status" value="1"/>
</dbReference>
<keyword evidence="6" id="KW-0564">Palmitate</keyword>
<dbReference type="PANTHER" id="PTHR35789">
    <property type="entry name" value="SPORE GERMINATION PROTEIN B3"/>
    <property type="match status" value="1"/>
</dbReference>
<evidence type="ECO:0000259" key="9">
    <source>
        <dbReference type="Pfam" id="PF25198"/>
    </source>
</evidence>
<evidence type="ECO:0000256" key="7">
    <source>
        <dbReference type="ARBA" id="ARBA00023288"/>
    </source>
</evidence>
<evidence type="ECO:0000256" key="3">
    <source>
        <dbReference type="ARBA" id="ARBA00022544"/>
    </source>
</evidence>
<evidence type="ECO:0000313" key="11">
    <source>
        <dbReference type="Proteomes" id="UP000279446"/>
    </source>
</evidence>
<evidence type="ECO:0000256" key="4">
    <source>
        <dbReference type="ARBA" id="ARBA00022729"/>
    </source>
</evidence>
<evidence type="ECO:0000256" key="6">
    <source>
        <dbReference type="ARBA" id="ARBA00023139"/>
    </source>
</evidence>
<name>A0A3S1DMK7_9BACL</name>
<dbReference type="InterPro" id="IPR057336">
    <property type="entry name" value="GerAC_N"/>
</dbReference>
<dbReference type="OrthoDB" id="2380468at2"/>
<comment type="caution">
    <text evidence="10">The sequence shown here is derived from an EMBL/GenBank/DDBJ whole genome shotgun (WGS) entry which is preliminary data.</text>
</comment>
<dbReference type="InterPro" id="IPR038501">
    <property type="entry name" value="Spore_GerAC_C_sf"/>
</dbReference>
<reference evidence="10 11" key="1">
    <citation type="submission" date="2018-12" db="EMBL/GenBank/DDBJ databases">
        <authorList>
            <person name="Sun L."/>
            <person name="Chen Z."/>
        </authorList>
    </citation>
    <scope>NUCLEOTIDE SEQUENCE [LARGE SCALE GENOMIC DNA]</scope>
    <source>
        <strain evidence="10 11">DSM 15890</strain>
    </source>
</reference>
<dbReference type="EMBL" id="RZNY01000024">
    <property type="protein sequence ID" value="RUT42862.1"/>
    <property type="molecule type" value="Genomic_DNA"/>
</dbReference>
<sequence>MIQVKRLLQILIVLFSLVAISGCWNYVEVDDLSIVAGVAIDKNPADGKLLLTVELIDTKGGTKQTQAGYKTISLTGDTMFEIVRNMISMTGKKLFWSHAKVIIISEEVARSDGVIRFIDWYTRDTETRADVFIFVSKEKTAREILDLQSTMESITSFELAQMMRDEKYVSSAPTVEIWDFIDKLESRGKCAIAPLVYIHQNDTTSSERVNGTAVFSKDRMVGTLSEEESKYMLFAKNDIKGGVLPVNDETGIPTFSLEIISNETKIKPLLTNEGIQIQINTVTHTGLDEVMSSNGLSDFQSQKAIEQRAEEELEKNILKVIYKVQQEYRSDIFGFGEIIHEQLPKTWKEMDDTWENEFSKLKFTVQSKVMIDNSARTSRSIRIGD</sequence>
<keyword evidence="4" id="KW-0732">Signal</keyword>
<protein>
    <submittedName>
        <fullName evidence="10">Ger(X)C family spore germination protein</fullName>
    </submittedName>
</protein>
<keyword evidence="7" id="KW-0449">Lipoprotein</keyword>
<keyword evidence="11" id="KW-1185">Reference proteome</keyword>
<evidence type="ECO:0000256" key="2">
    <source>
        <dbReference type="ARBA" id="ARBA00007886"/>
    </source>
</evidence>
<feature type="domain" description="Spore germination protein N-terminal" evidence="9">
    <location>
        <begin position="25"/>
        <end position="196"/>
    </location>
</feature>
<gene>
    <name evidence="10" type="ORF">EJP82_21775</name>
</gene>
<organism evidence="10 11">
    <name type="scientific">Paenibacillus anaericanus</name>
    <dbReference type="NCBI Taxonomy" id="170367"/>
    <lineage>
        <taxon>Bacteria</taxon>
        <taxon>Bacillati</taxon>
        <taxon>Bacillota</taxon>
        <taxon>Bacilli</taxon>
        <taxon>Bacillales</taxon>
        <taxon>Paenibacillaceae</taxon>
        <taxon>Paenibacillus</taxon>
    </lineage>
</organism>
<dbReference type="AlphaFoldDB" id="A0A3S1DMK7"/>
<dbReference type="InterPro" id="IPR046953">
    <property type="entry name" value="Spore_GerAC-like_C"/>
</dbReference>
<dbReference type="Gene3D" id="3.30.300.210">
    <property type="entry name" value="Nutrient germinant receptor protein C, domain 3"/>
    <property type="match status" value="1"/>
</dbReference>
<proteinExistence type="inferred from homology"/>
<feature type="domain" description="Spore germination GerAC-like C-terminal" evidence="8">
    <location>
        <begin position="210"/>
        <end position="374"/>
    </location>
</feature>
<dbReference type="Pfam" id="PF05504">
    <property type="entry name" value="Spore_GerAC"/>
    <property type="match status" value="1"/>
</dbReference>
<comment type="subcellular location">
    <subcellularLocation>
        <location evidence="1">Membrane</location>
        <topology evidence="1">Lipid-anchor</topology>
    </subcellularLocation>
</comment>
<dbReference type="Proteomes" id="UP000279446">
    <property type="component" value="Unassembled WGS sequence"/>
</dbReference>
<dbReference type="GO" id="GO:0016020">
    <property type="term" value="C:membrane"/>
    <property type="evidence" value="ECO:0007669"/>
    <property type="project" value="UniProtKB-SubCell"/>
</dbReference>
<dbReference type="PROSITE" id="PS51257">
    <property type="entry name" value="PROKAR_LIPOPROTEIN"/>
    <property type="match status" value="1"/>
</dbReference>
<evidence type="ECO:0000256" key="5">
    <source>
        <dbReference type="ARBA" id="ARBA00023136"/>
    </source>
</evidence>
<evidence type="ECO:0000256" key="1">
    <source>
        <dbReference type="ARBA" id="ARBA00004635"/>
    </source>
</evidence>
<dbReference type="NCBIfam" id="TIGR02887">
    <property type="entry name" value="spore_ger_x_C"/>
    <property type="match status" value="1"/>
</dbReference>